<dbReference type="GO" id="GO:0035251">
    <property type="term" value="F:UDP-glucosyltransferase activity"/>
    <property type="evidence" value="ECO:0007669"/>
    <property type="project" value="TreeGrafter"/>
</dbReference>
<dbReference type="PANTHER" id="PTHR48047">
    <property type="entry name" value="GLYCOSYLTRANSFERASE"/>
    <property type="match status" value="1"/>
</dbReference>
<evidence type="ECO:0000256" key="1">
    <source>
        <dbReference type="ARBA" id="ARBA00009995"/>
    </source>
</evidence>
<name>A0AAD1Z4R4_9LAMI</name>
<dbReference type="EMBL" id="OU503041">
    <property type="protein sequence ID" value="CAI9763202.1"/>
    <property type="molecule type" value="Genomic_DNA"/>
</dbReference>
<gene>
    <name evidence="3" type="ORF">FPE_LOCUS10632</name>
</gene>
<dbReference type="FunFam" id="3.40.50.2000:FF:000431">
    <property type="entry name" value="UDP-glycosyltransferase 90A1"/>
    <property type="match status" value="1"/>
</dbReference>
<dbReference type="AlphaFoldDB" id="A0AAD1Z4R4"/>
<dbReference type="Proteomes" id="UP000834106">
    <property type="component" value="Chromosome 6"/>
</dbReference>
<evidence type="ECO:0000256" key="2">
    <source>
        <dbReference type="ARBA" id="ARBA00022679"/>
    </source>
</evidence>
<comment type="similarity">
    <text evidence="1">Belongs to the UDP-glycosyltransferase family.</text>
</comment>
<evidence type="ECO:0000313" key="4">
    <source>
        <dbReference type="Proteomes" id="UP000834106"/>
    </source>
</evidence>
<dbReference type="Pfam" id="PF00201">
    <property type="entry name" value="UDPGT"/>
    <property type="match status" value="1"/>
</dbReference>
<keyword evidence="4" id="KW-1185">Reference proteome</keyword>
<keyword evidence="2" id="KW-0808">Transferase</keyword>
<dbReference type="InterPro" id="IPR002213">
    <property type="entry name" value="UDP_glucos_trans"/>
</dbReference>
<sequence>METIIALWNSYGQLVNSFYELEPRFVDYWNRESKPKVFRVGPLCLNLSPETEPNLHKEYCRCIHWLDQKLRQGRPVLYIAFGSQAEISPEQLSEIAGGLEESEVSFLWVGFLSHCGWNSVLESICAEVPILAWPMMTEQHLNARMVVEEIKIGLRVVTINGSGNGFVRSKNLKNKVKELMEGEKRNELRKNLKELAEMARNSMKEGGSSWLALNQLIKEIYLQQDPRKLTNAHDGCLSAKRAKLRAPVPSILMEVRAEKALEAIYVCCFGIDPLEEEDDERLLSIMLNAVFPTVGWPRIEK</sequence>
<dbReference type="CDD" id="cd03784">
    <property type="entry name" value="GT1_Gtf-like"/>
    <property type="match status" value="1"/>
</dbReference>
<accession>A0AAD1Z4R4</accession>
<reference evidence="3" key="1">
    <citation type="submission" date="2023-05" db="EMBL/GenBank/DDBJ databases">
        <authorList>
            <person name="Huff M."/>
        </authorList>
    </citation>
    <scope>NUCLEOTIDE SEQUENCE</scope>
</reference>
<protein>
    <submittedName>
        <fullName evidence="3">Uncharacterized protein</fullName>
    </submittedName>
</protein>
<dbReference type="Gene3D" id="3.40.50.2000">
    <property type="entry name" value="Glycogen Phosphorylase B"/>
    <property type="match status" value="3"/>
</dbReference>
<evidence type="ECO:0000313" key="3">
    <source>
        <dbReference type="EMBL" id="CAI9763202.1"/>
    </source>
</evidence>
<organism evidence="3 4">
    <name type="scientific">Fraxinus pennsylvanica</name>
    <dbReference type="NCBI Taxonomy" id="56036"/>
    <lineage>
        <taxon>Eukaryota</taxon>
        <taxon>Viridiplantae</taxon>
        <taxon>Streptophyta</taxon>
        <taxon>Embryophyta</taxon>
        <taxon>Tracheophyta</taxon>
        <taxon>Spermatophyta</taxon>
        <taxon>Magnoliopsida</taxon>
        <taxon>eudicotyledons</taxon>
        <taxon>Gunneridae</taxon>
        <taxon>Pentapetalae</taxon>
        <taxon>asterids</taxon>
        <taxon>lamiids</taxon>
        <taxon>Lamiales</taxon>
        <taxon>Oleaceae</taxon>
        <taxon>Oleeae</taxon>
        <taxon>Fraxinus</taxon>
    </lineage>
</organism>
<dbReference type="SUPFAM" id="SSF53756">
    <property type="entry name" value="UDP-Glycosyltransferase/glycogen phosphorylase"/>
    <property type="match status" value="1"/>
</dbReference>
<proteinExistence type="inferred from homology"/>
<dbReference type="PANTHER" id="PTHR48047:SF51">
    <property type="entry name" value="GLYCOSYLTRANSFERASE"/>
    <property type="match status" value="1"/>
</dbReference>